<name>A0A9W6WFL1_9STRA</name>
<dbReference type="GO" id="GO:0005737">
    <property type="term" value="C:cytoplasm"/>
    <property type="evidence" value="ECO:0007669"/>
    <property type="project" value="TreeGrafter"/>
</dbReference>
<protein>
    <submittedName>
        <fullName evidence="2">Unnamed protein product</fullName>
    </submittedName>
</protein>
<dbReference type="EMBL" id="BSXW01000051">
    <property type="protein sequence ID" value="GMF10687.1"/>
    <property type="molecule type" value="Genomic_DNA"/>
</dbReference>
<dbReference type="GO" id="GO:0005634">
    <property type="term" value="C:nucleus"/>
    <property type="evidence" value="ECO:0007669"/>
    <property type="project" value="TreeGrafter"/>
</dbReference>
<gene>
    <name evidence="2" type="ORF">Plil01_000146600</name>
</gene>
<dbReference type="InterPro" id="IPR056453">
    <property type="entry name" value="HTH_DNAJC9"/>
</dbReference>
<dbReference type="InterPro" id="IPR052594">
    <property type="entry name" value="J_domain-containing_protein"/>
</dbReference>
<dbReference type="Proteomes" id="UP001165083">
    <property type="component" value="Unassembled WGS sequence"/>
</dbReference>
<organism evidence="2 3">
    <name type="scientific">Phytophthora lilii</name>
    <dbReference type="NCBI Taxonomy" id="2077276"/>
    <lineage>
        <taxon>Eukaryota</taxon>
        <taxon>Sar</taxon>
        <taxon>Stramenopiles</taxon>
        <taxon>Oomycota</taxon>
        <taxon>Peronosporomycetes</taxon>
        <taxon>Peronosporales</taxon>
        <taxon>Peronosporaceae</taxon>
        <taxon>Phytophthora</taxon>
    </lineage>
</organism>
<dbReference type="GO" id="GO:0031072">
    <property type="term" value="F:heat shock protein binding"/>
    <property type="evidence" value="ECO:0007669"/>
    <property type="project" value="TreeGrafter"/>
</dbReference>
<evidence type="ECO:0000313" key="3">
    <source>
        <dbReference type="Proteomes" id="UP001165083"/>
    </source>
</evidence>
<evidence type="ECO:0000259" key="1">
    <source>
        <dbReference type="Pfam" id="PF23302"/>
    </source>
</evidence>
<keyword evidence="3" id="KW-1185">Reference proteome</keyword>
<dbReference type="OrthoDB" id="110024at2759"/>
<dbReference type="PANTHER" id="PTHR44144">
    <property type="entry name" value="DNAJ HOMOLOG SUBFAMILY C MEMBER 9"/>
    <property type="match status" value="1"/>
</dbReference>
<feature type="domain" description="DNAJC9 HTH" evidence="1">
    <location>
        <begin position="25"/>
        <end position="79"/>
    </location>
</feature>
<evidence type="ECO:0000313" key="2">
    <source>
        <dbReference type="EMBL" id="GMF10687.1"/>
    </source>
</evidence>
<comment type="caution">
    <text evidence="2">The sequence shown here is derived from an EMBL/GenBank/DDBJ whole genome shotgun (WGS) entry which is preliminary data.</text>
</comment>
<accession>A0A9W6WFL1</accession>
<sequence length="86" mass="10353">MWTQYFARVFPKVTKEDITRFEGEYRHSDEERRDVLEAYTKYEGEMKHIMDTIMLSTDDDEDRFAEMIQKAIQEKEVRVVEAAVLL</sequence>
<dbReference type="AlphaFoldDB" id="A0A9W6WFL1"/>
<proteinExistence type="predicted"/>
<reference evidence="2" key="1">
    <citation type="submission" date="2023-04" db="EMBL/GenBank/DDBJ databases">
        <title>Phytophthora lilii NBRC 32176.</title>
        <authorList>
            <person name="Ichikawa N."/>
            <person name="Sato H."/>
            <person name="Tonouchi N."/>
        </authorList>
    </citation>
    <scope>NUCLEOTIDE SEQUENCE</scope>
    <source>
        <strain evidence="2">NBRC 32176</strain>
    </source>
</reference>
<dbReference type="PANTHER" id="PTHR44144:SF1">
    <property type="entry name" value="DNAJ HOMOLOG SUBFAMILY C MEMBER 9"/>
    <property type="match status" value="1"/>
</dbReference>
<dbReference type="Pfam" id="PF23302">
    <property type="entry name" value="HTH_DNAJC9"/>
    <property type="match status" value="1"/>
</dbReference>